<evidence type="ECO:0000313" key="1">
    <source>
        <dbReference type="EMBL" id="MFB8770499.1"/>
    </source>
</evidence>
<name>A0ABV5E0Y7_9ACTN</name>
<keyword evidence="2" id="KW-1185">Reference proteome</keyword>
<proteinExistence type="predicted"/>
<dbReference type="SUPFAM" id="SSF69635">
    <property type="entry name" value="Type III secretory system chaperone-like"/>
    <property type="match status" value="1"/>
</dbReference>
<accession>A0ABV5E0Y7</accession>
<reference evidence="1 2" key="1">
    <citation type="submission" date="2024-01" db="EMBL/GenBank/DDBJ databases">
        <title>Genome mining of biosynthetic gene clusters to explore secondary metabolites of Streptomyces sp.</title>
        <authorList>
            <person name="Baig A."/>
            <person name="Ajitkumar Shintre N."/>
            <person name="Kumar H."/>
            <person name="Anbarasu A."/>
            <person name="Ramaiah S."/>
        </authorList>
    </citation>
    <scope>NUCLEOTIDE SEQUENCE [LARGE SCALE GENOMIC DNA]</scope>
    <source>
        <strain evidence="1 2">A01</strain>
    </source>
</reference>
<dbReference type="InterPro" id="IPR019660">
    <property type="entry name" value="Put_sensory_transdc_reg_YbjN"/>
</dbReference>
<comment type="caution">
    <text evidence="1">The sequence shown here is derived from an EMBL/GenBank/DDBJ whole genome shotgun (WGS) entry which is preliminary data.</text>
</comment>
<protein>
    <submittedName>
        <fullName evidence="1">YbjN domain-containing protein</fullName>
    </submittedName>
</protein>
<dbReference type="Gene3D" id="3.30.1460.10">
    <property type="match status" value="1"/>
</dbReference>
<dbReference type="EMBL" id="JAYMRS010000011">
    <property type="protein sequence ID" value="MFB8770499.1"/>
    <property type="molecule type" value="Genomic_DNA"/>
</dbReference>
<dbReference type="Pfam" id="PF10722">
    <property type="entry name" value="YbjN"/>
    <property type="match status" value="1"/>
</dbReference>
<gene>
    <name evidence="1" type="ORF">VSQ78_22595</name>
</gene>
<dbReference type="Proteomes" id="UP001585053">
    <property type="component" value="Unassembled WGS sequence"/>
</dbReference>
<organism evidence="1 2">
    <name type="scientific">Nocardiopsis alba</name>
    <dbReference type="NCBI Taxonomy" id="53437"/>
    <lineage>
        <taxon>Bacteria</taxon>
        <taxon>Bacillati</taxon>
        <taxon>Actinomycetota</taxon>
        <taxon>Actinomycetes</taxon>
        <taxon>Streptosporangiales</taxon>
        <taxon>Nocardiopsidaceae</taxon>
        <taxon>Nocardiopsis</taxon>
    </lineage>
</organism>
<evidence type="ECO:0000313" key="2">
    <source>
        <dbReference type="Proteomes" id="UP001585053"/>
    </source>
</evidence>
<sequence length="180" mass="20207">MTATGKEGRHVEETTARESAIKAIDEALTEADLEVERPREGSFLVTIPGEAKLKTLVWLEAGPHSLTLTSFFCRRPDENHAGFYQWLTRLGTDMYGMAFTSDEVGDVYIRGRLPLAGITPEEVDRLLGCVLTYSDENFNTALELGFASAIRKEWKWRTERGHDTRNLRAFAHLAETADEG</sequence>
<dbReference type="RefSeq" id="WP_051018273.1">
    <property type="nucleotide sequence ID" value="NZ_JAYMRS010000011.1"/>
</dbReference>